<keyword evidence="3" id="KW-1185">Reference proteome</keyword>
<comment type="caution">
    <text evidence="2">The sequence shown here is derived from an EMBL/GenBank/DDBJ whole genome shotgun (WGS) entry which is preliminary data.</text>
</comment>
<evidence type="ECO:0000313" key="3">
    <source>
        <dbReference type="Proteomes" id="UP000264310"/>
    </source>
</evidence>
<protein>
    <submittedName>
        <fullName evidence="2">Uncharacterized protein</fullName>
    </submittedName>
</protein>
<dbReference type="OrthoDB" id="7916871at2"/>
<organism evidence="2 3">
    <name type="scientific">Fulvimarina endophytica</name>
    <dbReference type="NCBI Taxonomy" id="2293836"/>
    <lineage>
        <taxon>Bacteria</taxon>
        <taxon>Pseudomonadati</taxon>
        <taxon>Pseudomonadota</taxon>
        <taxon>Alphaproteobacteria</taxon>
        <taxon>Hyphomicrobiales</taxon>
        <taxon>Aurantimonadaceae</taxon>
        <taxon>Fulvimarina</taxon>
    </lineage>
</organism>
<gene>
    <name evidence="2" type="ORF">DYI37_04955</name>
</gene>
<name>A0A371X7K6_9HYPH</name>
<accession>A0A371X7K6</accession>
<dbReference type="EMBL" id="QURL01000002">
    <property type="protein sequence ID" value="RFC65198.1"/>
    <property type="molecule type" value="Genomic_DNA"/>
</dbReference>
<keyword evidence="1" id="KW-0732">Signal</keyword>
<proteinExistence type="predicted"/>
<dbReference type="AlphaFoldDB" id="A0A371X7K6"/>
<reference evidence="2 3" key="1">
    <citation type="submission" date="2018-08" db="EMBL/GenBank/DDBJ databases">
        <title>Fulvimarina sp. 85, whole genome shotgun sequence.</title>
        <authorList>
            <person name="Tuo L."/>
        </authorList>
    </citation>
    <scope>NUCLEOTIDE SEQUENCE [LARGE SCALE GENOMIC DNA]</scope>
    <source>
        <strain evidence="2 3">85</strain>
    </source>
</reference>
<evidence type="ECO:0000313" key="2">
    <source>
        <dbReference type="EMBL" id="RFC65198.1"/>
    </source>
</evidence>
<feature type="signal peptide" evidence="1">
    <location>
        <begin position="1"/>
        <end position="23"/>
    </location>
</feature>
<dbReference type="RefSeq" id="WP_116682094.1">
    <property type="nucleotide sequence ID" value="NZ_QURL01000002.1"/>
</dbReference>
<dbReference type="Proteomes" id="UP000264310">
    <property type="component" value="Unassembled WGS sequence"/>
</dbReference>
<evidence type="ECO:0000256" key="1">
    <source>
        <dbReference type="SAM" id="SignalP"/>
    </source>
</evidence>
<sequence length="63" mass="6764">MIQRLSFVTVLIALFGMAMSALAQNTVSRPGSALASVSGDRCDYTQGIVCNIERTPLNATVRF</sequence>
<feature type="chain" id="PRO_5016926782" evidence="1">
    <location>
        <begin position="24"/>
        <end position="63"/>
    </location>
</feature>